<evidence type="ECO:0000313" key="12">
    <source>
        <dbReference type="Proteomes" id="UP001183388"/>
    </source>
</evidence>
<evidence type="ECO:0000256" key="6">
    <source>
        <dbReference type="ARBA" id="ARBA00022989"/>
    </source>
</evidence>
<feature type="transmembrane region" description="Helical" evidence="9">
    <location>
        <begin position="269"/>
        <end position="292"/>
    </location>
</feature>
<feature type="transmembrane region" description="Helical" evidence="9">
    <location>
        <begin position="236"/>
        <end position="263"/>
    </location>
</feature>
<feature type="transmembrane region" description="Helical" evidence="9">
    <location>
        <begin position="52"/>
        <end position="71"/>
    </location>
</feature>
<evidence type="ECO:0000256" key="9">
    <source>
        <dbReference type="SAM" id="Phobius"/>
    </source>
</evidence>
<dbReference type="RefSeq" id="WP_311629337.1">
    <property type="nucleotide sequence ID" value="NZ_JAVREN010000005.1"/>
</dbReference>
<dbReference type="InterPro" id="IPR047817">
    <property type="entry name" value="ABC2_TM_bact-type"/>
</dbReference>
<evidence type="ECO:0000259" key="10">
    <source>
        <dbReference type="PROSITE" id="PS51012"/>
    </source>
</evidence>
<dbReference type="EMBL" id="JAVREN010000005">
    <property type="protein sequence ID" value="MDT0306419.1"/>
    <property type="molecule type" value="Genomic_DNA"/>
</dbReference>
<evidence type="ECO:0000256" key="4">
    <source>
        <dbReference type="ARBA" id="ARBA00022475"/>
    </source>
</evidence>
<comment type="similarity">
    <text evidence="2">Belongs to the ABC-2 integral membrane protein family.</text>
</comment>
<evidence type="ECO:0000256" key="8">
    <source>
        <dbReference type="SAM" id="MobiDB-lite"/>
    </source>
</evidence>
<keyword evidence="7 9" id="KW-0472">Membrane</keyword>
<comment type="subcellular location">
    <subcellularLocation>
        <location evidence="1">Cell membrane</location>
        <topology evidence="1">Multi-pass membrane protein</topology>
    </subcellularLocation>
</comment>
<name>A0ABU2L4D1_9ACTN</name>
<feature type="transmembrane region" description="Helical" evidence="9">
    <location>
        <begin position="359"/>
        <end position="381"/>
    </location>
</feature>
<dbReference type="PANTHER" id="PTHR30294">
    <property type="entry name" value="MEMBRANE COMPONENT OF ABC TRANSPORTER YHHJ-RELATED"/>
    <property type="match status" value="1"/>
</dbReference>
<keyword evidence="5 9" id="KW-0812">Transmembrane</keyword>
<organism evidence="11 12">
    <name type="scientific">Streptomyces boetiae</name>
    <dbReference type="NCBI Taxonomy" id="3075541"/>
    <lineage>
        <taxon>Bacteria</taxon>
        <taxon>Bacillati</taxon>
        <taxon>Actinomycetota</taxon>
        <taxon>Actinomycetes</taxon>
        <taxon>Kitasatosporales</taxon>
        <taxon>Streptomycetaceae</taxon>
        <taxon>Streptomyces</taxon>
    </lineage>
</organism>
<dbReference type="PANTHER" id="PTHR30294:SF38">
    <property type="entry name" value="TRANSPORT PERMEASE PROTEIN"/>
    <property type="match status" value="1"/>
</dbReference>
<feature type="domain" description="ABC transmembrane type-2" evidence="10">
    <location>
        <begin position="149"/>
        <end position="384"/>
    </location>
</feature>
<reference evidence="12" key="1">
    <citation type="submission" date="2023-07" db="EMBL/GenBank/DDBJ databases">
        <title>30 novel species of actinomycetes from the DSMZ collection.</title>
        <authorList>
            <person name="Nouioui I."/>
        </authorList>
    </citation>
    <scope>NUCLEOTIDE SEQUENCE [LARGE SCALE GENOMIC DNA]</scope>
    <source>
        <strain evidence="12">DSM 44917</strain>
    </source>
</reference>
<evidence type="ECO:0000256" key="5">
    <source>
        <dbReference type="ARBA" id="ARBA00022692"/>
    </source>
</evidence>
<sequence>MRTAPPPRPQNPPGTPGGPRTPALAAVASPRATAFRSLSRAMLLGLLRDRTAVFFMLLFPLMFLGLFGMLFQGESTPRSTVIQVGEVGVLDQLSSAELTALSDALTVRRSADREEALAEVRQGDADAVVWEDANGEVQLRYSAADPARSGTVQGLVQSLVQTANVEATGRPPAYRLATGQVEDESVQPIQYLTPGLLGWAVAMGASFMSALTLVNWRKKRILRRLWLAPIGPGTVIGARVGVSLALTFAQTAVFLGIATLPYFGLQLTGSWWLALPLIACGALSFMSIGLLIGAWAKTEEAANGALQVVILPMAFLSGSFFPTDVMPGWLGRVANLLPLKHLNEAMQDVLSRGGSWGEALPVMGGLLVFTAVVTAVAARLFRWDSA</sequence>
<gene>
    <name evidence="11" type="ORF">RM780_05515</name>
</gene>
<evidence type="ECO:0000256" key="3">
    <source>
        <dbReference type="ARBA" id="ARBA00022448"/>
    </source>
</evidence>
<keyword evidence="6 9" id="KW-1133">Transmembrane helix</keyword>
<keyword evidence="4" id="KW-1003">Cell membrane</keyword>
<feature type="transmembrane region" description="Helical" evidence="9">
    <location>
        <begin position="304"/>
        <end position="321"/>
    </location>
</feature>
<evidence type="ECO:0000256" key="7">
    <source>
        <dbReference type="ARBA" id="ARBA00023136"/>
    </source>
</evidence>
<evidence type="ECO:0000313" key="11">
    <source>
        <dbReference type="EMBL" id="MDT0306419.1"/>
    </source>
</evidence>
<accession>A0ABU2L4D1</accession>
<feature type="transmembrane region" description="Helical" evidence="9">
    <location>
        <begin position="196"/>
        <end position="216"/>
    </location>
</feature>
<protein>
    <submittedName>
        <fullName evidence="11">ABC transporter permease</fullName>
    </submittedName>
</protein>
<dbReference type="InterPro" id="IPR013525">
    <property type="entry name" value="ABC2_TM"/>
</dbReference>
<dbReference type="Proteomes" id="UP001183388">
    <property type="component" value="Unassembled WGS sequence"/>
</dbReference>
<dbReference type="InterPro" id="IPR051449">
    <property type="entry name" value="ABC-2_transporter_component"/>
</dbReference>
<evidence type="ECO:0000256" key="1">
    <source>
        <dbReference type="ARBA" id="ARBA00004651"/>
    </source>
</evidence>
<keyword evidence="3" id="KW-0813">Transport</keyword>
<feature type="compositionally biased region" description="Pro residues" evidence="8">
    <location>
        <begin position="1"/>
        <end position="16"/>
    </location>
</feature>
<proteinExistence type="inferred from homology"/>
<evidence type="ECO:0000256" key="2">
    <source>
        <dbReference type="ARBA" id="ARBA00007783"/>
    </source>
</evidence>
<keyword evidence="12" id="KW-1185">Reference proteome</keyword>
<feature type="region of interest" description="Disordered" evidence="8">
    <location>
        <begin position="1"/>
        <end position="21"/>
    </location>
</feature>
<dbReference type="PROSITE" id="PS51012">
    <property type="entry name" value="ABC_TM2"/>
    <property type="match status" value="1"/>
</dbReference>
<dbReference type="Pfam" id="PF12698">
    <property type="entry name" value="ABC2_membrane_3"/>
    <property type="match status" value="1"/>
</dbReference>
<comment type="caution">
    <text evidence="11">The sequence shown here is derived from an EMBL/GenBank/DDBJ whole genome shotgun (WGS) entry which is preliminary data.</text>
</comment>